<dbReference type="SUPFAM" id="SSF117892">
    <property type="entry name" value="Band 7/SPFH domain"/>
    <property type="match status" value="1"/>
</dbReference>
<dbReference type="AlphaFoldDB" id="A0A3B0UJL9"/>
<dbReference type="EMBL" id="UOEU01000183">
    <property type="protein sequence ID" value="VAW31225.1"/>
    <property type="molecule type" value="Genomic_DNA"/>
</dbReference>
<keyword evidence="1" id="KW-1133">Transmembrane helix</keyword>
<dbReference type="Pfam" id="PF01145">
    <property type="entry name" value="Band_7"/>
    <property type="match status" value="1"/>
</dbReference>
<keyword evidence="1" id="KW-0812">Transmembrane</keyword>
<gene>
    <name evidence="3" type="ORF">MNBD_CHLOROFLEXI01-2657</name>
</gene>
<proteinExistence type="predicted"/>
<protein>
    <recommendedName>
        <fullName evidence="2">Band 7 domain-containing protein</fullName>
    </recommendedName>
</protein>
<dbReference type="Gene3D" id="3.30.479.30">
    <property type="entry name" value="Band 7 domain"/>
    <property type="match status" value="1"/>
</dbReference>
<evidence type="ECO:0000256" key="1">
    <source>
        <dbReference type="SAM" id="Phobius"/>
    </source>
</evidence>
<evidence type="ECO:0000259" key="2">
    <source>
        <dbReference type="Pfam" id="PF01145"/>
    </source>
</evidence>
<sequence>MFKLLVVLTVAAIGSAFIWGGFLLWATAVSLLLLLGVWAYNRLAFIHIPEMEVGVVFNKRRQAFARFVPSGRYFLNPLTERYSHSIPTGSGSANGRCLAVQTSGGIALDLEWGVNYDIDPFQIKASARAKLARNLPKKAGTIVTKHFNNCMRHVISEMNIDQLIEPGAIKRLERAVRQQLAARLSDAGFSFSRVMVGAIDMPSHVKTALEAVQQQAVQTENEARSLARLQQVVSQFSEADMQRLMELERIHALGKNGVTLLYPATAGQTVKTERPSYAKIKRNRSAVRPALS</sequence>
<accession>A0A3B0UJL9</accession>
<dbReference type="InterPro" id="IPR001107">
    <property type="entry name" value="Band_7"/>
</dbReference>
<reference evidence="3" key="1">
    <citation type="submission" date="2018-06" db="EMBL/GenBank/DDBJ databases">
        <authorList>
            <person name="Zhirakovskaya E."/>
        </authorList>
    </citation>
    <scope>NUCLEOTIDE SEQUENCE</scope>
</reference>
<evidence type="ECO:0000313" key="3">
    <source>
        <dbReference type="EMBL" id="VAW31225.1"/>
    </source>
</evidence>
<keyword evidence="1" id="KW-0472">Membrane</keyword>
<feature type="domain" description="Band 7" evidence="2">
    <location>
        <begin position="48"/>
        <end position="223"/>
    </location>
</feature>
<name>A0A3B0UJL9_9ZZZZ</name>
<dbReference type="InterPro" id="IPR036013">
    <property type="entry name" value="Band_7/SPFH_dom_sf"/>
</dbReference>
<organism evidence="3">
    <name type="scientific">hydrothermal vent metagenome</name>
    <dbReference type="NCBI Taxonomy" id="652676"/>
    <lineage>
        <taxon>unclassified sequences</taxon>
        <taxon>metagenomes</taxon>
        <taxon>ecological metagenomes</taxon>
    </lineage>
</organism>
<feature type="transmembrane region" description="Helical" evidence="1">
    <location>
        <begin position="6"/>
        <end position="39"/>
    </location>
</feature>